<name>A0AAW1RQG2_9CHLO</name>
<evidence type="ECO:0000313" key="3">
    <source>
        <dbReference type="Proteomes" id="UP001438707"/>
    </source>
</evidence>
<dbReference type="EMBL" id="JALJOS010000008">
    <property type="protein sequence ID" value="KAK9835914.1"/>
    <property type="molecule type" value="Genomic_DNA"/>
</dbReference>
<evidence type="ECO:0000313" key="2">
    <source>
        <dbReference type="EMBL" id="KAK9835914.1"/>
    </source>
</evidence>
<dbReference type="InterPro" id="IPR035994">
    <property type="entry name" value="Nucleoside_phosphorylase_sf"/>
</dbReference>
<reference evidence="2 3" key="1">
    <citation type="journal article" date="2024" name="Nat. Commun.">
        <title>Phylogenomics reveals the evolutionary origins of lichenization in chlorophyte algae.</title>
        <authorList>
            <person name="Puginier C."/>
            <person name="Libourel C."/>
            <person name="Otte J."/>
            <person name="Skaloud P."/>
            <person name="Haon M."/>
            <person name="Grisel S."/>
            <person name="Petersen M."/>
            <person name="Berrin J.G."/>
            <person name="Delaux P.M."/>
            <person name="Dal Grande F."/>
            <person name="Keller J."/>
        </authorList>
    </citation>
    <scope>NUCLEOTIDE SEQUENCE [LARGE SCALE GENOMIC DNA]</scope>
    <source>
        <strain evidence="2 3">SAG 2145</strain>
    </source>
</reference>
<sequence length="427" mass="44655">MPTGQPLVWRWLFALALPLARLAAQSTSNTSSCQALLGGVNVTILLVADVGTFTGTAEGSYYAQALQNSATVDPGSTPCASWSHGTIFGQPVALIATGIGEVNAGICTTDVLRCGSFIKEVIFSGTAGFSAQVGGAVDPSDCATPNTKGAPVKIGDVCITPFAVNWNCRLGSFNEACAAFPNQCGAPGYDVGPGVSSLFGQCFFDMYAQADVALSDELIKAAVSPPPTNSVGVSFPTPASYLTNYTSSYWSLQSNFSRSPLSTAPTLTNSAPNVWDYTVCAETDSQYFWTSLPWDYLGRSYIAMTINQALNMSAEASSVLAVSAEEGVGFLAAMYKYAGMTGGRMIPHTQIRSASDYTYLPLQFDGVGFWSQDPSLSAIDFSQSYSFAIGTMSSAVLKMLQTRCVATNGAASPTCSLSAGQGVTDTP</sequence>
<protein>
    <recommendedName>
        <fullName evidence="4">Purine nucleoside permease</fullName>
    </recommendedName>
</protein>
<gene>
    <name evidence="2" type="ORF">WJX74_010882</name>
</gene>
<dbReference type="GO" id="GO:0003824">
    <property type="term" value="F:catalytic activity"/>
    <property type="evidence" value="ECO:0007669"/>
    <property type="project" value="InterPro"/>
</dbReference>
<keyword evidence="3" id="KW-1185">Reference proteome</keyword>
<feature type="signal peptide" evidence="1">
    <location>
        <begin position="1"/>
        <end position="24"/>
    </location>
</feature>
<keyword evidence="1" id="KW-0732">Signal</keyword>
<dbReference type="AlphaFoldDB" id="A0AAW1RQG2"/>
<comment type="caution">
    <text evidence="2">The sequence shown here is derived from an EMBL/GenBank/DDBJ whole genome shotgun (WGS) entry which is preliminary data.</text>
</comment>
<dbReference type="GO" id="GO:0009116">
    <property type="term" value="P:nucleoside metabolic process"/>
    <property type="evidence" value="ECO:0007669"/>
    <property type="project" value="InterPro"/>
</dbReference>
<dbReference type="Gene3D" id="3.40.50.1580">
    <property type="entry name" value="Nucleoside phosphorylase domain"/>
    <property type="match status" value="1"/>
</dbReference>
<evidence type="ECO:0008006" key="4">
    <source>
        <dbReference type="Google" id="ProtNLM"/>
    </source>
</evidence>
<proteinExistence type="predicted"/>
<accession>A0AAW1RQG2</accession>
<evidence type="ECO:0000256" key="1">
    <source>
        <dbReference type="SAM" id="SignalP"/>
    </source>
</evidence>
<dbReference type="Proteomes" id="UP001438707">
    <property type="component" value="Unassembled WGS sequence"/>
</dbReference>
<feature type="chain" id="PRO_5043990896" description="Purine nucleoside permease" evidence="1">
    <location>
        <begin position="25"/>
        <end position="427"/>
    </location>
</feature>
<organism evidence="2 3">
    <name type="scientific">Apatococcus lobatus</name>
    <dbReference type="NCBI Taxonomy" id="904363"/>
    <lineage>
        <taxon>Eukaryota</taxon>
        <taxon>Viridiplantae</taxon>
        <taxon>Chlorophyta</taxon>
        <taxon>core chlorophytes</taxon>
        <taxon>Trebouxiophyceae</taxon>
        <taxon>Chlorellales</taxon>
        <taxon>Chlorellaceae</taxon>
        <taxon>Apatococcus</taxon>
    </lineage>
</organism>
<dbReference type="SUPFAM" id="SSF53167">
    <property type="entry name" value="Purine and uridine phosphorylases"/>
    <property type="match status" value="1"/>
</dbReference>